<evidence type="ECO:0008006" key="4">
    <source>
        <dbReference type="Google" id="ProtNLM"/>
    </source>
</evidence>
<dbReference type="PANTHER" id="PTHR21580:SF60">
    <property type="entry name" value="SPERM-TAIL PG-RICH REPEAT-CONTAINING PROTEIN 2"/>
    <property type="match status" value="1"/>
</dbReference>
<protein>
    <recommendedName>
        <fullName evidence="4">Sperm-tail PG-rich repeat-containing protein 2</fullName>
    </recommendedName>
</protein>
<organism evidence="2 3">
    <name type="scientific">Hemibagrus wyckioides</name>
    <dbReference type="NCBI Taxonomy" id="337641"/>
    <lineage>
        <taxon>Eukaryota</taxon>
        <taxon>Metazoa</taxon>
        <taxon>Chordata</taxon>
        <taxon>Craniata</taxon>
        <taxon>Vertebrata</taxon>
        <taxon>Euteleostomi</taxon>
        <taxon>Actinopterygii</taxon>
        <taxon>Neopterygii</taxon>
        <taxon>Teleostei</taxon>
        <taxon>Ostariophysi</taxon>
        <taxon>Siluriformes</taxon>
        <taxon>Bagridae</taxon>
        <taxon>Hemibagrus</taxon>
    </lineage>
</organism>
<comment type="caution">
    <text evidence="2">The sequence shown here is derived from an EMBL/GenBank/DDBJ whole genome shotgun (WGS) entry which is preliminary data.</text>
</comment>
<dbReference type="PANTHER" id="PTHR21580">
    <property type="entry name" value="SHIPPO-1-RELATED"/>
    <property type="match status" value="1"/>
</dbReference>
<name>A0A9D3NCD8_9TELE</name>
<dbReference type="EMBL" id="JAHKSW010000022">
    <property type="protein sequence ID" value="KAG7318733.1"/>
    <property type="molecule type" value="Genomic_DNA"/>
</dbReference>
<dbReference type="InterPro" id="IPR051291">
    <property type="entry name" value="CIMAP"/>
</dbReference>
<evidence type="ECO:0000313" key="3">
    <source>
        <dbReference type="Proteomes" id="UP000824219"/>
    </source>
</evidence>
<feature type="compositionally biased region" description="Polar residues" evidence="1">
    <location>
        <begin position="450"/>
        <end position="460"/>
    </location>
</feature>
<dbReference type="AlphaFoldDB" id="A0A9D3NCD8"/>
<reference evidence="2 3" key="1">
    <citation type="submission" date="2021-06" db="EMBL/GenBank/DDBJ databases">
        <title>Chromosome-level genome assembly of the red-tail catfish (Hemibagrus wyckioides).</title>
        <authorList>
            <person name="Shao F."/>
        </authorList>
    </citation>
    <scope>NUCLEOTIDE SEQUENCE [LARGE SCALE GENOMIC DNA]</scope>
    <source>
        <strain evidence="2">EC202008001</strain>
        <tissue evidence="2">Blood</tissue>
    </source>
</reference>
<dbReference type="InterPro" id="IPR010736">
    <property type="entry name" value="SHIPPO-rpt"/>
</dbReference>
<sequence>MYCRARRVTDLCSASASTDNVGPGSYNVQRSAPERTVSFAPFLSLSSRPSVFDSGDSDQCSPGPAHYNGVLTWAPVPGGHSLQNRSRRFEEADANIPGPGTYDIIQPWGQKRHLPTTPDRGIKCVRWLFHSAPSIPSPSQAFGYEENEQGDLYMQKPPRTDQSLGPAYYSPTQIEPKYKGVHFGQMTGKRTEMKVGQGPGPGHYHPEEDHSVFYENVNLKREMKSQGVLQIPRYPELLILQANKKGVPGPGQYDIKGQFEKSIGVGVSSPAFMSHTARFCSMKDVAPPVGSYNDPRCALESLNKHNGVKRSPFNLTASRFIPQHRKNTTPGPGAYNMFDYGLANESLKKAQLEGKRVGGFGSTAKRSTIFIGRTTEPGPTHYMVEEKREEFYKLQPTAVFKSALERIPVPLDAKDMPSPSSYNVREAYDKMFGQGGHGEPRTKAARKRQSSFLSTAPRSSSFHHDAHLPGPGHYSPHIMSNSQFALIGFNEDRFKQPKNLTPGPGAYTLSPTFSDPLLKQSFNVTLQIPMMSHTLTRPPQQAMEAALSFTSA</sequence>
<dbReference type="Proteomes" id="UP000824219">
    <property type="component" value="Linkage Group LG22"/>
</dbReference>
<gene>
    <name evidence="2" type="ORF">KOW79_018488</name>
</gene>
<feature type="region of interest" description="Disordered" evidence="1">
    <location>
        <begin position="433"/>
        <end position="463"/>
    </location>
</feature>
<evidence type="ECO:0000313" key="2">
    <source>
        <dbReference type="EMBL" id="KAG7318733.1"/>
    </source>
</evidence>
<evidence type="ECO:0000256" key="1">
    <source>
        <dbReference type="SAM" id="MobiDB-lite"/>
    </source>
</evidence>
<dbReference type="Pfam" id="PF07004">
    <property type="entry name" value="SHIPPO-rpt"/>
    <property type="match status" value="5"/>
</dbReference>
<dbReference type="OrthoDB" id="406368at2759"/>
<proteinExistence type="predicted"/>
<keyword evidence="3" id="KW-1185">Reference proteome</keyword>
<accession>A0A9D3NCD8</accession>